<dbReference type="InterPro" id="IPR015424">
    <property type="entry name" value="PyrdxlP-dep_Trfase"/>
</dbReference>
<dbReference type="SUPFAM" id="SSF53383">
    <property type="entry name" value="PLP-dependent transferases"/>
    <property type="match status" value="1"/>
</dbReference>
<dbReference type="PANTHER" id="PTHR14237">
    <property type="entry name" value="MOLYBDOPTERIN COFACTOR SULFURASE MOSC"/>
    <property type="match status" value="1"/>
</dbReference>
<dbReference type="Pfam" id="PF00266">
    <property type="entry name" value="Aminotran_5"/>
    <property type="match status" value="1"/>
</dbReference>
<dbReference type="InterPro" id="IPR015421">
    <property type="entry name" value="PyrdxlP-dep_Trfase_major"/>
</dbReference>
<gene>
    <name evidence="3" type="ORF">UV8b_03383</name>
    <name evidence="2" type="ORF">UVI_02058690</name>
</gene>
<reference evidence="5" key="2">
    <citation type="journal article" date="2016" name="Genome Announc.">
        <title>Genome sequence of Ustilaginoidea virens IPU010, a rice pathogenic fungus causing false smut.</title>
        <authorList>
            <person name="Kumagai T."/>
            <person name="Ishii T."/>
            <person name="Terai G."/>
            <person name="Umemura M."/>
            <person name="Machida M."/>
            <person name="Asai K."/>
        </authorList>
    </citation>
    <scope>NUCLEOTIDE SEQUENCE [LARGE SCALE GENOMIC DNA]</scope>
    <source>
        <strain evidence="5">IPU010</strain>
    </source>
</reference>
<dbReference type="OrthoDB" id="10264306at2759"/>
<dbReference type="Gene3D" id="3.90.1150.10">
    <property type="entry name" value="Aspartate Aminotransferase, domain 1"/>
    <property type="match status" value="1"/>
</dbReference>
<name>A0A1B5L518_USTVR</name>
<feature type="domain" description="Aminotransferase class V" evidence="1">
    <location>
        <begin position="34"/>
        <end position="457"/>
    </location>
</feature>
<accession>A0A1B5L518</accession>
<evidence type="ECO:0000313" key="5">
    <source>
        <dbReference type="Proteomes" id="UP000054053"/>
    </source>
</evidence>
<dbReference type="Proteomes" id="UP000027002">
    <property type="component" value="Chromosome 3"/>
</dbReference>
<sequence length="481" mass="53152">MPDILVDYPEYRATAKLDVLRLTEYNYLDQQKHIYLDYTGAGLAARHQFAAHKARLESATFGNPHSENPTSQCATGLVELARKRVLAHLNASPEVYQVIFTPNATGAAKLVGESYPFSKRSRLVLTSDNHNSLNGIRQYARRAASRTDYIPLNPKDLRISTRDVAKSLSRTRPWSLGGSGARGKRGLFVYPAQSNFSGVRHPLSWIKLAQDHGYDVLLDAAAFLPTSKLDLSVVKPDFVMASWYKVFGFPTGVGCLVARHDALARLERPYFAGGTVRAVSVAVQFHALVDNEGRFEDGTVNYLSIPDVHVGLDWISDVGMELISTRVRCLTGWLIHRLLMLRHGNGRPMARIYGPTTTEDRGGTVAFNLLDSQGNMVDERLVALESSAARISLRTGCFCNPGAGETIFGLSRQSLRQFAADRDATFDDFLQRAKMPTGGAIRVSFGVASTTGDVDYFIGFVVRTYRNRICTTEGLKPRHSC</sequence>
<dbReference type="InterPro" id="IPR015422">
    <property type="entry name" value="PyrdxlP-dep_Trfase_small"/>
</dbReference>
<evidence type="ECO:0000313" key="2">
    <source>
        <dbReference type="EMBL" id="GAO18638.1"/>
    </source>
</evidence>
<dbReference type="InterPro" id="IPR000192">
    <property type="entry name" value="Aminotrans_V_dom"/>
</dbReference>
<dbReference type="Proteomes" id="UP000054053">
    <property type="component" value="Unassembled WGS sequence"/>
</dbReference>
<dbReference type="RefSeq" id="XP_042996815.1">
    <property type="nucleotide sequence ID" value="XM_043140881.1"/>
</dbReference>
<protein>
    <recommendedName>
        <fullName evidence="1">Aminotransferase class V domain-containing protein</fullName>
    </recommendedName>
</protein>
<dbReference type="PANTHER" id="PTHR14237:SF19">
    <property type="entry name" value="MITOCHONDRIAL AMIDOXIME REDUCING COMPONENT 1"/>
    <property type="match status" value="1"/>
</dbReference>
<dbReference type="AlphaFoldDB" id="A0A1B5L518"/>
<dbReference type="EMBL" id="BBTG02000056">
    <property type="protein sequence ID" value="GAO18638.1"/>
    <property type="molecule type" value="Genomic_DNA"/>
</dbReference>
<evidence type="ECO:0000313" key="3">
    <source>
        <dbReference type="EMBL" id="QUC19142.1"/>
    </source>
</evidence>
<dbReference type="EMBL" id="CP072755">
    <property type="protein sequence ID" value="QUC19142.1"/>
    <property type="molecule type" value="Genomic_DNA"/>
</dbReference>
<dbReference type="Gene3D" id="3.40.640.10">
    <property type="entry name" value="Type I PLP-dependent aspartate aminotransferase-like (Major domain)"/>
    <property type="match status" value="1"/>
</dbReference>
<dbReference type="KEGG" id="uvi:66064161"/>
<dbReference type="GeneID" id="66064161"/>
<proteinExistence type="predicted"/>
<keyword evidence="4" id="KW-1185">Reference proteome</keyword>
<reference evidence="2" key="1">
    <citation type="journal article" date="2016" name="Genome Announc.">
        <title>Genome Sequence of Ustilaginoidea virens IPU010, a Rice Pathogenic Fungus Causing False Smut.</title>
        <authorList>
            <person name="Kumagai T."/>
            <person name="Ishii T."/>
            <person name="Terai G."/>
            <person name="Umemura M."/>
            <person name="Machida M."/>
            <person name="Asai K."/>
        </authorList>
    </citation>
    <scope>NUCLEOTIDE SEQUENCE [LARGE SCALE GENOMIC DNA]</scope>
    <source>
        <strain evidence="2">IPU010</strain>
    </source>
</reference>
<reference evidence="3" key="3">
    <citation type="submission" date="2020-03" db="EMBL/GenBank/DDBJ databases">
        <title>A mixture of massive structural variations and highly conserved coding sequences in Ustilaginoidea virens genome.</title>
        <authorList>
            <person name="Zhang K."/>
            <person name="Zhao Z."/>
            <person name="Zhang Z."/>
            <person name="Li Y."/>
            <person name="Hsiang T."/>
            <person name="Sun W."/>
        </authorList>
    </citation>
    <scope>NUCLEOTIDE SEQUENCE</scope>
    <source>
        <strain evidence="3">UV-8b</strain>
    </source>
</reference>
<organism evidence="2 5">
    <name type="scientific">Ustilaginoidea virens</name>
    <name type="common">Rice false smut fungus</name>
    <name type="synonym">Villosiclava virens</name>
    <dbReference type="NCBI Taxonomy" id="1159556"/>
    <lineage>
        <taxon>Eukaryota</taxon>
        <taxon>Fungi</taxon>
        <taxon>Dikarya</taxon>
        <taxon>Ascomycota</taxon>
        <taxon>Pezizomycotina</taxon>
        <taxon>Sordariomycetes</taxon>
        <taxon>Hypocreomycetidae</taxon>
        <taxon>Hypocreales</taxon>
        <taxon>Clavicipitaceae</taxon>
        <taxon>Ustilaginoidea</taxon>
    </lineage>
</organism>
<evidence type="ECO:0000313" key="4">
    <source>
        <dbReference type="Proteomes" id="UP000027002"/>
    </source>
</evidence>
<evidence type="ECO:0000259" key="1">
    <source>
        <dbReference type="Pfam" id="PF00266"/>
    </source>
</evidence>